<dbReference type="InterPro" id="IPR001791">
    <property type="entry name" value="Laminin_G"/>
</dbReference>
<comment type="caution">
    <text evidence="7">The sequence shown here is derived from an EMBL/GenBank/DDBJ whole genome shotgun (WGS) entry which is preliminary data.</text>
</comment>
<dbReference type="Pfam" id="PF00652">
    <property type="entry name" value="Ricin_B_lectin"/>
    <property type="match status" value="1"/>
</dbReference>
<sequence length="997" mass="102792">MSDPTATPRGILTQLRQRVTSAVASQRTARKAFALVAGSVALALGPVSGTAAFWTGSVALAPGTLTAGSVVADVGGFTGLDHTFTASALSTTSYATISNSGASTADYSIAFALGAGSSAALANDITVNLWLEANPVACTATATVGPYGWTGTWASSPQFTGSLPGNTSGVVCIRTRMQADALATSATIHPRVSINLTVPGTTWTSSDSVSATQKVLAPGLAGTDYTDQVLADGATRFWRLGEASGDILYDWVGTDDAYASSGTTRGTAGPAALAPDTATTFPGTISAGTRTPLAAPQSFAVEAWFKTTTTTGGKIVGFGNASTGSSSSYDRHLYMDATGKVYFGVWPNTASIVASPTSYNDGEWHHVVGNLGAGGQELYIDGVRVGRNATITSSVAYTGYWRIGGDSAWAGDMYFDGAIDDVAVYAAPLSSTQVSRHFNVSGEGAFPAGVGDPYGVAVYSDAPTLYWRFAESSGTIAADSSGNSNTGGYSGNVTKPVAGAIGSTRNTAASFNGTNGLVASSTLFTNPQNYSVELWFNTTTTTGGKLVGFGSAQSGNSSSYDRHVYLQNDGRLRFGAYPGSTQTATSTASYNDGQWHHVVATQSSTGGMKLYVDGRLAGENSATTPQNYNGYWRVGGDNLNSWPGIPATPYVTARIDEVAVYPVALSEEKAKRHYAAATGTPVALFTASMNGLAGSFNATSSADVDGSITSHNWDFGDGTAAGSGVTVAHTYATPGTYDVTLTVTDNAGKQNVAYRTVTATDITAPSTPRAPTSSGNTGTTVTLNWTAATDNVGVTGYDLYRNNVFVATVNGLTYTDTNRATGQSYNYTLRARDAAGNVSGASASLVVTTHVVNTAAWYSVKNLNSAKCITSMGTTNSSALQALTCAAPAGTDQAFRFTPTTNGYFQVESRALSSLVWDVSGASTAENAQVFMYTTHGGANQQWQLTKHAENGSFSFANRGSTKCVQFAGGSALDGAQLQQATCAATDFQRFSLVVAP</sequence>
<dbReference type="SUPFAM" id="SSF49265">
    <property type="entry name" value="Fibronectin type III"/>
    <property type="match status" value="1"/>
</dbReference>
<evidence type="ECO:0000256" key="4">
    <source>
        <dbReference type="ARBA" id="ARBA00023273"/>
    </source>
</evidence>
<dbReference type="InterPro" id="IPR003961">
    <property type="entry name" value="FN3_dom"/>
</dbReference>
<dbReference type="SMART" id="SM00089">
    <property type="entry name" value="PKD"/>
    <property type="match status" value="1"/>
</dbReference>
<dbReference type="CDD" id="cd00063">
    <property type="entry name" value="FN3"/>
    <property type="match status" value="1"/>
</dbReference>
<dbReference type="RefSeq" id="WP_386676193.1">
    <property type="nucleotide sequence ID" value="NZ_JBHLTG010000012.1"/>
</dbReference>
<dbReference type="CDD" id="cd00110">
    <property type="entry name" value="LamG"/>
    <property type="match status" value="1"/>
</dbReference>
<dbReference type="SMART" id="SM00060">
    <property type="entry name" value="FN3"/>
    <property type="match status" value="1"/>
</dbReference>
<keyword evidence="4" id="KW-0966">Cell projection</keyword>
<accession>A0ABV6S0E2</accession>
<dbReference type="InterPro" id="IPR022409">
    <property type="entry name" value="PKD/Chitinase_dom"/>
</dbReference>
<dbReference type="InterPro" id="IPR035992">
    <property type="entry name" value="Ricin_B-like_lectins"/>
</dbReference>
<dbReference type="Gene3D" id="2.60.40.10">
    <property type="entry name" value="Immunoglobulins"/>
    <property type="match status" value="2"/>
</dbReference>
<gene>
    <name evidence="7" type="ORF">ACFFGH_31095</name>
</gene>
<feature type="domain" description="PKD" evidence="5">
    <location>
        <begin position="681"/>
        <end position="766"/>
    </location>
</feature>
<dbReference type="SMART" id="SM00560">
    <property type="entry name" value="LamGL"/>
    <property type="match status" value="2"/>
</dbReference>
<keyword evidence="2" id="KW-0732">Signal</keyword>
<dbReference type="Gene3D" id="2.80.10.50">
    <property type="match status" value="1"/>
</dbReference>
<keyword evidence="8" id="KW-1185">Reference proteome</keyword>
<dbReference type="SUPFAM" id="SSF49299">
    <property type="entry name" value="PKD domain"/>
    <property type="match status" value="1"/>
</dbReference>
<dbReference type="Pfam" id="PF18911">
    <property type="entry name" value="PKD_4"/>
    <property type="match status" value="1"/>
</dbReference>
<evidence type="ECO:0000259" key="6">
    <source>
        <dbReference type="PROSITE" id="PS50853"/>
    </source>
</evidence>
<protein>
    <submittedName>
        <fullName evidence="7">LamG-like jellyroll fold domain-containing protein</fullName>
    </submittedName>
</protein>
<name>A0ABV6S0E2_9GAMM</name>
<dbReference type="PROSITE" id="PS50853">
    <property type="entry name" value="FN3"/>
    <property type="match status" value="1"/>
</dbReference>
<dbReference type="SMART" id="SM00458">
    <property type="entry name" value="RICIN"/>
    <property type="match status" value="1"/>
</dbReference>
<dbReference type="PROSITE" id="PS50093">
    <property type="entry name" value="PKD"/>
    <property type="match status" value="1"/>
</dbReference>
<dbReference type="EMBL" id="JBHLTG010000012">
    <property type="protein sequence ID" value="MFC0682299.1"/>
    <property type="molecule type" value="Genomic_DNA"/>
</dbReference>
<evidence type="ECO:0000256" key="2">
    <source>
        <dbReference type="ARBA" id="ARBA00022729"/>
    </source>
</evidence>
<proteinExistence type="predicted"/>
<evidence type="ECO:0000256" key="1">
    <source>
        <dbReference type="ARBA" id="ARBA00004316"/>
    </source>
</evidence>
<dbReference type="Pfam" id="PF13385">
    <property type="entry name" value="Laminin_G_3"/>
    <property type="match status" value="2"/>
</dbReference>
<dbReference type="CDD" id="cd00146">
    <property type="entry name" value="PKD"/>
    <property type="match status" value="1"/>
</dbReference>
<dbReference type="Gene3D" id="2.60.120.200">
    <property type="match status" value="2"/>
</dbReference>
<dbReference type="PROSITE" id="PS50231">
    <property type="entry name" value="RICIN_B_LECTIN"/>
    <property type="match status" value="1"/>
</dbReference>
<evidence type="ECO:0000313" key="7">
    <source>
        <dbReference type="EMBL" id="MFC0682299.1"/>
    </source>
</evidence>
<evidence type="ECO:0000313" key="8">
    <source>
        <dbReference type="Proteomes" id="UP001589896"/>
    </source>
</evidence>
<organism evidence="7 8">
    <name type="scientific">Lysobacter korlensis</name>
    <dbReference type="NCBI Taxonomy" id="553636"/>
    <lineage>
        <taxon>Bacteria</taxon>
        <taxon>Pseudomonadati</taxon>
        <taxon>Pseudomonadota</taxon>
        <taxon>Gammaproteobacteria</taxon>
        <taxon>Lysobacterales</taxon>
        <taxon>Lysobacteraceae</taxon>
        <taxon>Lysobacter</taxon>
    </lineage>
</organism>
<dbReference type="InterPro" id="IPR013320">
    <property type="entry name" value="ConA-like_dom_sf"/>
</dbReference>
<evidence type="ECO:0000256" key="3">
    <source>
        <dbReference type="ARBA" id="ARBA00023157"/>
    </source>
</evidence>
<dbReference type="InterPro" id="IPR036116">
    <property type="entry name" value="FN3_sf"/>
</dbReference>
<reference evidence="7 8" key="1">
    <citation type="submission" date="2024-09" db="EMBL/GenBank/DDBJ databases">
        <authorList>
            <person name="Sun Q."/>
            <person name="Mori K."/>
        </authorList>
    </citation>
    <scope>NUCLEOTIDE SEQUENCE [LARGE SCALE GENOMIC DNA]</scope>
    <source>
        <strain evidence="7 8">KCTC 23076</strain>
    </source>
</reference>
<dbReference type="SUPFAM" id="SSF50370">
    <property type="entry name" value="Ricin B-like lectins"/>
    <property type="match status" value="1"/>
</dbReference>
<dbReference type="InterPro" id="IPR013783">
    <property type="entry name" value="Ig-like_fold"/>
</dbReference>
<dbReference type="InterPro" id="IPR006558">
    <property type="entry name" value="LamG-like"/>
</dbReference>
<dbReference type="InterPro" id="IPR000601">
    <property type="entry name" value="PKD_dom"/>
</dbReference>
<comment type="subcellular location">
    <subcellularLocation>
        <location evidence="1">Cell projection</location>
    </subcellularLocation>
</comment>
<feature type="domain" description="Fibronectin type-III" evidence="6">
    <location>
        <begin position="767"/>
        <end position="852"/>
    </location>
</feature>
<keyword evidence="3" id="KW-1015">Disulfide bond</keyword>
<dbReference type="SUPFAM" id="SSF49899">
    <property type="entry name" value="Concanavalin A-like lectins/glucanases"/>
    <property type="match status" value="2"/>
</dbReference>
<dbReference type="InterPro" id="IPR035986">
    <property type="entry name" value="PKD_dom_sf"/>
</dbReference>
<evidence type="ECO:0000259" key="5">
    <source>
        <dbReference type="PROSITE" id="PS50093"/>
    </source>
</evidence>
<dbReference type="Proteomes" id="UP001589896">
    <property type="component" value="Unassembled WGS sequence"/>
</dbReference>
<dbReference type="InterPro" id="IPR000772">
    <property type="entry name" value="Ricin_B_lectin"/>
</dbReference>